<dbReference type="PROSITE" id="PS00041">
    <property type="entry name" value="HTH_ARAC_FAMILY_1"/>
    <property type="match status" value="1"/>
</dbReference>
<keyword evidence="1" id="KW-0805">Transcription regulation</keyword>
<accession>A0A370B481</accession>
<dbReference type="InterPro" id="IPR018060">
    <property type="entry name" value="HTH_AraC"/>
</dbReference>
<dbReference type="SUPFAM" id="SSF46689">
    <property type="entry name" value="Homeodomain-like"/>
    <property type="match status" value="1"/>
</dbReference>
<dbReference type="AlphaFoldDB" id="A0A370B481"/>
<protein>
    <submittedName>
        <fullName evidence="5">AraC family transcriptional regulator</fullName>
    </submittedName>
</protein>
<evidence type="ECO:0000256" key="2">
    <source>
        <dbReference type="ARBA" id="ARBA00023125"/>
    </source>
</evidence>
<dbReference type="OrthoDB" id="9799345at2"/>
<reference evidence="5 6" key="1">
    <citation type="submission" date="2018-07" db="EMBL/GenBank/DDBJ databases">
        <title>Streptomyces species from bats.</title>
        <authorList>
            <person name="Dunlap C."/>
        </authorList>
    </citation>
    <scope>NUCLEOTIDE SEQUENCE [LARGE SCALE GENOMIC DNA]</scope>
    <source>
        <strain evidence="5 6">AC230</strain>
    </source>
</reference>
<dbReference type="InterPro" id="IPR018062">
    <property type="entry name" value="HTH_AraC-typ_CS"/>
</dbReference>
<gene>
    <name evidence="5" type="ORF">DVH02_30490</name>
</gene>
<comment type="caution">
    <text evidence="5">The sequence shown here is derived from an EMBL/GenBank/DDBJ whole genome shotgun (WGS) entry which is preliminary data.</text>
</comment>
<dbReference type="EMBL" id="QQNA01000316">
    <property type="protein sequence ID" value="RDG34215.1"/>
    <property type="molecule type" value="Genomic_DNA"/>
</dbReference>
<organism evidence="5 6">
    <name type="scientific">Streptomyces corynorhini</name>
    <dbReference type="NCBI Taxonomy" id="2282652"/>
    <lineage>
        <taxon>Bacteria</taxon>
        <taxon>Bacillati</taxon>
        <taxon>Actinomycetota</taxon>
        <taxon>Actinomycetes</taxon>
        <taxon>Kitasatosporales</taxon>
        <taxon>Streptomycetaceae</taxon>
        <taxon>Streptomyces</taxon>
    </lineage>
</organism>
<keyword evidence="2" id="KW-0238">DNA-binding</keyword>
<evidence type="ECO:0000256" key="1">
    <source>
        <dbReference type="ARBA" id="ARBA00023015"/>
    </source>
</evidence>
<evidence type="ECO:0000313" key="5">
    <source>
        <dbReference type="EMBL" id="RDG34215.1"/>
    </source>
</evidence>
<evidence type="ECO:0000259" key="4">
    <source>
        <dbReference type="PROSITE" id="PS01124"/>
    </source>
</evidence>
<keyword evidence="3" id="KW-0804">Transcription</keyword>
<dbReference type="Proteomes" id="UP000253741">
    <property type="component" value="Unassembled WGS sequence"/>
</dbReference>
<dbReference type="RefSeq" id="WP_114627087.1">
    <property type="nucleotide sequence ID" value="NZ_QQNA01000316.1"/>
</dbReference>
<dbReference type="Pfam" id="PF12833">
    <property type="entry name" value="HTH_18"/>
    <property type="match status" value="1"/>
</dbReference>
<keyword evidence="6" id="KW-1185">Reference proteome</keyword>
<proteinExistence type="predicted"/>
<dbReference type="PANTHER" id="PTHR46796">
    <property type="entry name" value="HTH-TYPE TRANSCRIPTIONAL ACTIVATOR RHAS-RELATED"/>
    <property type="match status" value="1"/>
</dbReference>
<dbReference type="InterPro" id="IPR035418">
    <property type="entry name" value="AraC-bd_2"/>
</dbReference>
<name>A0A370B481_9ACTN</name>
<dbReference type="InterPro" id="IPR009057">
    <property type="entry name" value="Homeodomain-like_sf"/>
</dbReference>
<dbReference type="InterPro" id="IPR050204">
    <property type="entry name" value="AraC_XylS_family_regulators"/>
</dbReference>
<evidence type="ECO:0000313" key="6">
    <source>
        <dbReference type="Proteomes" id="UP000253741"/>
    </source>
</evidence>
<dbReference type="Gene3D" id="1.10.10.60">
    <property type="entry name" value="Homeodomain-like"/>
    <property type="match status" value="1"/>
</dbReference>
<dbReference type="GO" id="GO:0043565">
    <property type="term" value="F:sequence-specific DNA binding"/>
    <property type="evidence" value="ECO:0007669"/>
    <property type="project" value="InterPro"/>
</dbReference>
<dbReference type="PRINTS" id="PR00032">
    <property type="entry name" value="HTHARAC"/>
</dbReference>
<dbReference type="GO" id="GO:0003700">
    <property type="term" value="F:DNA-binding transcription factor activity"/>
    <property type="evidence" value="ECO:0007669"/>
    <property type="project" value="InterPro"/>
</dbReference>
<dbReference type="InterPro" id="IPR020449">
    <property type="entry name" value="Tscrpt_reg_AraC-type_HTH"/>
</dbReference>
<dbReference type="Pfam" id="PF14525">
    <property type="entry name" value="AraC_binding_2"/>
    <property type="match status" value="1"/>
</dbReference>
<evidence type="ECO:0000256" key="3">
    <source>
        <dbReference type="ARBA" id="ARBA00023163"/>
    </source>
</evidence>
<dbReference type="PROSITE" id="PS01124">
    <property type="entry name" value="HTH_ARAC_FAMILY_2"/>
    <property type="match status" value="1"/>
</dbReference>
<dbReference type="PANTHER" id="PTHR46796:SF6">
    <property type="entry name" value="ARAC SUBFAMILY"/>
    <property type="match status" value="1"/>
</dbReference>
<sequence>MIGTVFRSEDVPVEDRFDYWRELTNRTTAPSDLSSDHALDYWAEQRLLRLGPVTVWPASFLPARFRRNAKLIRQSDPEEYHLSLVLGGGLGLDHVGRTETYGPSDVWVADTSQPYEVVPPDDRDRRMITGVGVEFPKALLPASPDRVRHLLGRPLPGQEGTGALLTGFLTGLNRESDVLQQSEAPRLGTVLLDLLAAWFAQLLDAEAALPPETRHRAMMERVRAFIRQNLHDPQLTPPVVAAAHHISLSYLHRLFREEGVTVSAAIRHQRLERARHDLANPALRTVPVHDIAARWGFHHAAAFSRAFRAAYGVPPTDYRHEARLTAA</sequence>
<dbReference type="SMART" id="SM00342">
    <property type="entry name" value="HTH_ARAC"/>
    <property type="match status" value="1"/>
</dbReference>
<feature type="domain" description="HTH araC/xylS-type" evidence="4">
    <location>
        <begin position="220"/>
        <end position="321"/>
    </location>
</feature>